<dbReference type="PROSITE" id="PS01334">
    <property type="entry name" value="PYRASE_CYS"/>
    <property type="match status" value="1"/>
</dbReference>
<dbReference type="InterPro" id="IPR033694">
    <property type="entry name" value="PGPEP1_Cys_AS"/>
</dbReference>
<evidence type="ECO:0000256" key="8">
    <source>
        <dbReference type="ARBA" id="ARBA00022807"/>
    </source>
</evidence>
<evidence type="ECO:0000256" key="7">
    <source>
        <dbReference type="ARBA" id="ARBA00022801"/>
    </source>
</evidence>
<comment type="subcellular location">
    <subcellularLocation>
        <location evidence="3">Cytoplasm</location>
    </subcellularLocation>
</comment>
<keyword evidence="12" id="KW-1185">Reference proteome</keyword>
<protein>
    <recommendedName>
        <fullName evidence="9">Pyroglutamyl-peptidase I</fullName>
        <ecNumber evidence="9">3.4.19.3</ecNumber>
    </recommendedName>
</protein>
<keyword evidence="8" id="KW-0788">Thiol protease</keyword>
<dbReference type="RefSeq" id="WP_382393429.1">
    <property type="nucleotide sequence ID" value="NZ_JBHUNA010000020.1"/>
</dbReference>
<name>A0ABW5V654_9BACI</name>
<evidence type="ECO:0000313" key="11">
    <source>
        <dbReference type="EMBL" id="MFD2761193.1"/>
    </source>
</evidence>
<dbReference type="PIRSF" id="PIRSF015592">
    <property type="entry name" value="Prld-crbxl_pptds"/>
    <property type="match status" value="1"/>
</dbReference>
<dbReference type="PROSITE" id="PS01333">
    <property type="entry name" value="PYRASE_GLU"/>
    <property type="match status" value="1"/>
</dbReference>
<evidence type="ECO:0000256" key="9">
    <source>
        <dbReference type="PROSITE-ProRule" id="PRU10076"/>
    </source>
</evidence>
<evidence type="ECO:0000256" key="5">
    <source>
        <dbReference type="ARBA" id="ARBA00022490"/>
    </source>
</evidence>
<dbReference type="Gene3D" id="3.40.630.20">
    <property type="entry name" value="Peptidase C15, pyroglutamyl peptidase I-like"/>
    <property type="match status" value="1"/>
</dbReference>
<proteinExistence type="inferred from homology"/>
<keyword evidence="5" id="KW-0963">Cytoplasm</keyword>
<gene>
    <name evidence="11" type="ORF">ACFSUO_09445</name>
</gene>
<evidence type="ECO:0000256" key="3">
    <source>
        <dbReference type="ARBA" id="ARBA00004496"/>
    </source>
</evidence>
<keyword evidence="7 11" id="KW-0378">Hydrolase</keyword>
<reference evidence="12" key="1">
    <citation type="journal article" date="2019" name="Int. J. Syst. Evol. Microbiol.">
        <title>The Global Catalogue of Microorganisms (GCM) 10K type strain sequencing project: providing services to taxonomists for standard genome sequencing and annotation.</title>
        <authorList>
            <consortium name="The Broad Institute Genomics Platform"/>
            <consortium name="The Broad Institute Genome Sequencing Center for Infectious Disease"/>
            <person name="Wu L."/>
            <person name="Ma J."/>
        </authorList>
    </citation>
    <scope>NUCLEOTIDE SEQUENCE [LARGE SCALE GENOMIC DNA]</scope>
    <source>
        <strain evidence="12">TISTR 1535</strain>
    </source>
</reference>
<dbReference type="PRINTS" id="PR00706">
    <property type="entry name" value="PYROGLUPTASE"/>
</dbReference>
<dbReference type="InterPro" id="IPR000816">
    <property type="entry name" value="Peptidase_C15"/>
</dbReference>
<evidence type="ECO:0000256" key="1">
    <source>
        <dbReference type="ARBA" id="ARBA00001770"/>
    </source>
</evidence>
<comment type="similarity">
    <text evidence="4">Belongs to the peptidase C15 family.</text>
</comment>
<dbReference type="PANTHER" id="PTHR23402">
    <property type="entry name" value="PROTEASE FAMILY C15 PYROGLUTAMYL-PEPTIDASE I-RELATED"/>
    <property type="match status" value="1"/>
</dbReference>
<dbReference type="Proteomes" id="UP001597502">
    <property type="component" value="Unassembled WGS sequence"/>
</dbReference>
<comment type="caution">
    <text evidence="11">The sequence shown here is derived from an EMBL/GenBank/DDBJ whole genome shotgun (WGS) entry which is preliminary data.</text>
</comment>
<dbReference type="NCBIfam" id="NF009676">
    <property type="entry name" value="PRK13197.1"/>
    <property type="match status" value="1"/>
</dbReference>
<dbReference type="EC" id="3.4.19.3" evidence="9"/>
<dbReference type="InterPro" id="IPR036440">
    <property type="entry name" value="Peptidase_C15-like_sf"/>
</dbReference>
<comment type="catalytic activity">
    <reaction evidence="1 9">
        <text>Release of an N-terminal pyroglutamyl group from a polypeptide, the second amino acid generally not being Pro.</text>
        <dbReference type="EC" id="3.4.19.3"/>
    </reaction>
</comment>
<dbReference type="Pfam" id="PF01470">
    <property type="entry name" value="Peptidase_C15"/>
    <property type="match status" value="1"/>
</dbReference>
<dbReference type="InterPro" id="IPR033693">
    <property type="entry name" value="PGPEP1_Glu_AS"/>
</dbReference>
<sequence>MKKLLLTGFEPFLEFPVNPTTDITNELHQNVIGDFEITGEILTVDFQKTGTQLVDLIKKHQPDAIVSLGLAAGRNCITPERIAINCNDGPEDNHGHKPDGEKIFEDGPVGYFSRLPIKAMAESLQEAGFPASISNTAGTYLCNHVMYYGLHHFDGPAGFIHMPASHKLAVAKKMPSWSHADLLQAVKISIQCL</sequence>
<keyword evidence="6" id="KW-0645">Protease</keyword>
<feature type="active site" evidence="9">
    <location>
        <position position="80"/>
    </location>
</feature>
<comment type="function">
    <text evidence="2">Removes 5-oxoproline from various penultimate amino acid residues except L-proline.</text>
</comment>
<feature type="active site" evidence="10">
    <location>
        <position position="142"/>
    </location>
</feature>
<evidence type="ECO:0000256" key="2">
    <source>
        <dbReference type="ARBA" id="ARBA00002280"/>
    </source>
</evidence>
<dbReference type="EMBL" id="JBHUNA010000020">
    <property type="protein sequence ID" value="MFD2761193.1"/>
    <property type="molecule type" value="Genomic_DNA"/>
</dbReference>
<dbReference type="SUPFAM" id="SSF53182">
    <property type="entry name" value="Pyrrolidone carboxyl peptidase (pyroglutamate aminopeptidase)"/>
    <property type="match status" value="1"/>
</dbReference>
<evidence type="ECO:0000256" key="4">
    <source>
        <dbReference type="ARBA" id="ARBA00006641"/>
    </source>
</evidence>
<evidence type="ECO:0000256" key="6">
    <source>
        <dbReference type="ARBA" id="ARBA00022670"/>
    </source>
</evidence>
<dbReference type="GO" id="GO:0016920">
    <property type="term" value="F:pyroglutamyl-peptidase activity"/>
    <property type="evidence" value="ECO:0007669"/>
    <property type="project" value="UniProtKB-EC"/>
</dbReference>
<evidence type="ECO:0000313" key="12">
    <source>
        <dbReference type="Proteomes" id="UP001597502"/>
    </source>
</evidence>
<organism evidence="11 12">
    <name type="scientific">Lentibacillus juripiscarius</name>
    <dbReference type="NCBI Taxonomy" id="257446"/>
    <lineage>
        <taxon>Bacteria</taxon>
        <taxon>Bacillati</taxon>
        <taxon>Bacillota</taxon>
        <taxon>Bacilli</taxon>
        <taxon>Bacillales</taxon>
        <taxon>Bacillaceae</taxon>
        <taxon>Lentibacillus</taxon>
    </lineage>
</organism>
<dbReference type="PANTHER" id="PTHR23402:SF1">
    <property type="entry name" value="PYROGLUTAMYL-PEPTIDASE I"/>
    <property type="match status" value="1"/>
</dbReference>
<evidence type="ECO:0000256" key="10">
    <source>
        <dbReference type="PROSITE-ProRule" id="PRU10077"/>
    </source>
</evidence>
<accession>A0ABW5V654</accession>
<dbReference type="InterPro" id="IPR016125">
    <property type="entry name" value="Peptidase_C15-like"/>
</dbReference>
<dbReference type="CDD" id="cd00501">
    <property type="entry name" value="Peptidase_C15"/>
    <property type="match status" value="1"/>
</dbReference>